<evidence type="ECO:0000313" key="4">
    <source>
        <dbReference type="EMBL" id="KKR31186.1"/>
    </source>
</evidence>
<evidence type="ECO:0000256" key="2">
    <source>
        <dbReference type="ARBA" id="ARBA00050776"/>
    </source>
</evidence>
<dbReference type="Gene3D" id="3.90.1150.10">
    <property type="entry name" value="Aspartate Aminotransferase, domain 1"/>
    <property type="match status" value="1"/>
</dbReference>
<organism evidence="4 5">
    <name type="scientific">Candidatus Falkowbacteria bacterium GW2011_GWF2_39_8</name>
    <dbReference type="NCBI Taxonomy" id="1618642"/>
    <lineage>
        <taxon>Bacteria</taxon>
        <taxon>Candidatus Falkowiibacteriota</taxon>
    </lineage>
</organism>
<evidence type="ECO:0000259" key="3">
    <source>
        <dbReference type="Pfam" id="PF00266"/>
    </source>
</evidence>
<feature type="domain" description="Aminotransferase class V" evidence="3">
    <location>
        <begin position="1"/>
        <end position="69"/>
    </location>
</feature>
<reference evidence="4 5" key="1">
    <citation type="journal article" date="2015" name="Nature">
        <title>rRNA introns, odd ribosomes, and small enigmatic genomes across a large radiation of phyla.</title>
        <authorList>
            <person name="Brown C.T."/>
            <person name="Hug L.A."/>
            <person name="Thomas B.C."/>
            <person name="Sharon I."/>
            <person name="Castelle C.J."/>
            <person name="Singh A."/>
            <person name="Wilkins M.J."/>
            <person name="Williams K.H."/>
            <person name="Banfield J.F."/>
        </authorList>
    </citation>
    <scope>NUCLEOTIDE SEQUENCE [LARGE SCALE GENOMIC DNA]</scope>
</reference>
<dbReference type="SUPFAM" id="SSF53383">
    <property type="entry name" value="PLP-dependent transferases"/>
    <property type="match status" value="1"/>
</dbReference>
<name>A0A0G0Q1H9_9BACT</name>
<dbReference type="PANTHER" id="PTHR11601:SF34">
    <property type="entry name" value="CYSTEINE DESULFURASE"/>
    <property type="match status" value="1"/>
</dbReference>
<dbReference type="PANTHER" id="PTHR11601">
    <property type="entry name" value="CYSTEINE DESULFURYLASE FAMILY MEMBER"/>
    <property type="match status" value="1"/>
</dbReference>
<dbReference type="GO" id="GO:0008483">
    <property type="term" value="F:transaminase activity"/>
    <property type="evidence" value="ECO:0007669"/>
    <property type="project" value="UniProtKB-KW"/>
</dbReference>
<comment type="cofactor">
    <cofactor evidence="1">
        <name>pyridoxal 5'-phosphate</name>
        <dbReference type="ChEBI" id="CHEBI:597326"/>
    </cofactor>
</comment>
<evidence type="ECO:0000256" key="1">
    <source>
        <dbReference type="ARBA" id="ARBA00001933"/>
    </source>
</evidence>
<dbReference type="Proteomes" id="UP000034137">
    <property type="component" value="Unassembled WGS sequence"/>
</dbReference>
<accession>A0A0G0Q1H9</accession>
<sequence length="87" mass="9358">FSFLGVEGESILIALDLAGIAVYTGSACASNSLKASHVVVAMGIKIEVAHSSIRFSLGKYNTIEEVETLIRILPPIITRLRKMSPEL</sequence>
<dbReference type="InterPro" id="IPR015424">
    <property type="entry name" value="PyrdxlP-dep_Trfase"/>
</dbReference>
<dbReference type="InterPro" id="IPR000192">
    <property type="entry name" value="Aminotrans_V_dom"/>
</dbReference>
<feature type="non-terminal residue" evidence="4">
    <location>
        <position position="1"/>
    </location>
</feature>
<dbReference type="Pfam" id="PF00266">
    <property type="entry name" value="Aminotran_5"/>
    <property type="match status" value="1"/>
</dbReference>
<protein>
    <submittedName>
        <fullName evidence="4">Aminotransferase class V</fullName>
    </submittedName>
</protein>
<dbReference type="PATRIC" id="fig|1618642.3.peg.1031"/>
<comment type="catalytic activity">
    <reaction evidence="2">
        <text>(sulfur carrier)-H + L-cysteine = (sulfur carrier)-SH + L-alanine</text>
        <dbReference type="Rhea" id="RHEA:43892"/>
        <dbReference type="Rhea" id="RHEA-COMP:14737"/>
        <dbReference type="Rhea" id="RHEA-COMP:14739"/>
        <dbReference type="ChEBI" id="CHEBI:29917"/>
        <dbReference type="ChEBI" id="CHEBI:35235"/>
        <dbReference type="ChEBI" id="CHEBI:57972"/>
        <dbReference type="ChEBI" id="CHEBI:64428"/>
        <dbReference type="EC" id="2.8.1.7"/>
    </reaction>
</comment>
<dbReference type="InterPro" id="IPR015422">
    <property type="entry name" value="PyrdxlP-dep_Trfase_small"/>
</dbReference>
<comment type="caution">
    <text evidence="4">The sequence shown here is derived from an EMBL/GenBank/DDBJ whole genome shotgun (WGS) entry which is preliminary data.</text>
</comment>
<keyword evidence="4" id="KW-0032">Aminotransferase</keyword>
<proteinExistence type="predicted"/>
<evidence type="ECO:0000313" key="5">
    <source>
        <dbReference type="Proteomes" id="UP000034137"/>
    </source>
</evidence>
<gene>
    <name evidence="4" type="ORF">UT64_C0070G0014</name>
</gene>
<dbReference type="EMBL" id="LBXO01000070">
    <property type="protein sequence ID" value="KKR31186.1"/>
    <property type="molecule type" value="Genomic_DNA"/>
</dbReference>
<dbReference type="AlphaFoldDB" id="A0A0G0Q1H9"/>
<keyword evidence="4" id="KW-0808">Transferase</keyword>
<dbReference type="GO" id="GO:0031071">
    <property type="term" value="F:cysteine desulfurase activity"/>
    <property type="evidence" value="ECO:0007669"/>
    <property type="project" value="UniProtKB-EC"/>
</dbReference>